<dbReference type="PROSITE" id="PS51421">
    <property type="entry name" value="RAS"/>
    <property type="match status" value="1"/>
</dbReference>
<dbReference type="InterPro" id="IPR020894">
    <property type="entry name" value="Cadherin_CS"/>
</dbReference>
<dbReference type="GO" id="GO:0007156">
    <property type="term" value="P:homophilic cell adhesion via plasma membrane adhesion molecules"/>
    <property type="evidence" value="ECO:0007669"/>
    <property type="project" value="InterPro"/>
</dbReference>
<accession>A0A6G0IBA9</accession>
<keyword evidence="18" id="KW-1185">Reference proteome</keyword>
<evidence type="ECO:0000256" key="4">
    <source>
        <dbReference type="ARBA" id="ARBA00022553"/>
    </source>
</evidence>
<feature type="domain" description="Cadherin" evidence="16">
    <location>
        <begin position="942"/>
        <end position="1042"/>
    </location>
</feature>
<dbReference type="SUPFAM" id="SSF52540">
    <property type="entry name" value="P-loop containing nucleoside triphosphate hydrolases"/>
    <property type="match status" value="1"/>
</dbReference>
<feature type="domain" description="Cadherin" evidence="16">
    <location>
        <begin position="454"/>
        <end position="626"/>
    </location>
</feature>
<dbReference type="SMART" id="SM00173">
    <property type="entry name" value="RAS"/>
    <property type="match status" value="1"/>
</dbReference>
<dbReference type="PRINTS" id="PR00449">
    <property type="entry name" value="RASTRNSFRMNG"/>
</dbReference>
<dbReference type="GO" id="GO:0044331">
    <property type="term" value="P:cell-cell adhesion mediated by cadherin"/>
    <property type="evidence" value="ECO:0007669"/>
    <property type="project" value="TreeGrafter"/>
</dbReference>
<dbReference type="CDD" id="cd04148">
    <property type="entry name" value="RGK"/>
    <property type="match status" value="1"/>
</dbReference>
<keyword evidence="15" id="KW-0812">Transmembrane</keyword>
<evidence type="ECO:0000256" key="5">
    <source>
        <dbReference type="ARBA" id="ARBA00022723"/>
    </source>
</evidence>
<dbReference type="GO" id="GO:0045296">
    <property type="term" value="F:cadherin binding"/>
    <property type="evidence" value="ECO:0007669"/>
    <property type="project" value="TreeGrafter"/>
</dbReference>
<dbReference type="GO" id="GO:0016477">
    <property type="term" value="P:cell migration"/>
    <property type="evidence" value="ECO:0007669"/>
    <property type="project" value="TreeGrafter"/>
</dbReference>
<evidence type="ECO:0000256" key="14">
    <source>
        <dbReference type="SAM" id="MobiDB-lite"/>
    </source>
</evidence>
<keyword evidence="8" id="KW-0547">Nucleotide-binding</keyword>
<comment type="subcellular location">
    <subcellularLocation>
        <location evidence="1">Cell membrane</location>
    </subcellularLocation>
</comment>
<dbReference type="SMART" id="SM00112">
    <property type="entry name" value="CA"/>
    <property type="match status" value="6"/>
</dbReference>
<dbReference type="GO" id="GO:0005525">
    <property type="term" value="F:GTP binding"/>
    <property type="evidence" value="ECO:0007669"/>
    <property type="project" value="InterPro"/>
</dbReference>
<keyword evidence="3" id="KW-1003">Cell membrane</keyword>
<evidence type="ECO:0000256" key="1">
    <source>
        <dbReference type="ARBA" id="ARBA00004236"/>
    </source>
</evidence>
<dbReference type="PANTHER" id="PTHR24027:SF419">
    <property type="entry name" value="CADHERIN-17"/>
    <property type="match status" value="1"/>
</dbReference>
<dbReference type="GO" id="GO:0005509">
    <property type="term" value="F:calcium ion binding"/>
    <property type="evidence" value="ECO:0007669"/>
    <property type="project" value="UniProtKB-UniRule"/>
</dbReference>
<dbReference type="AlphaFoldDB" id="A0A6G0IBA9"/>
<dbReference type="Gene3D" id="3.40.50.300">
    <property type="entry name" value="P-loop containing nucleotide triphosphate hydrolases"/>
    <property type="match status" value="1"/>
</dbReference>
<keyword evidence="6" id="KW-0732">Signal</keyword>
<dbReference type="SMART" id="SM00174">
    <property type="entry name" value="RHO"/>
    <property type="match status" value="1"/>
</dbReference>
<feature type="domain" description="Cadherin" evidence="16">
    <location>
        <begin position="1059"/>
        <end position="1146"/>
    </location>
</feature>
<keyword evidence="10" id="KW-0130">Cell adhesion</keyword>
<dbReference type="CDD" id="cd11304">
    <property type="entry name" value="Cadherin_repeat"/>
    <property type="match status" value="6"/>
</dbReference>
<dbReference type="PANTHER" id="PTHR24027">
    <property type="entry name" value="CADHERIN-23"/>
    <property type="match status" value="1"/>
</dbReference>
<dbReference type="PRINTS" id="PR00205">
    <property type="entry name" value="CADHERIN"/>
</dbReference>
<evidence type="ECO:0000256" key="12">
    <source>
        <dbReference type="ARBA" id="ARBA00023180"/>
    </source>
</evidence>
<dbReference type="GO" id="GO:0034332">
    <property type="term" value="P:adherens junction organization"/>
    <property type="evidence" value="ECO:0007669"/>
    <property type="project" value="TreeGrafter"/>
</dbReference>
<keyword evidence="9 13" id="KW-0106">Calcium</keyword>
<dbReference type="SUPFAM" id="SSF49313">
    <property type="entry name" value="Cadherin-like"/>
    <property type="match status" value="7"/>
</dbReference>
<dbReference type="EMBL" id="REGW02000012">
    <property type="protein sequence ID" value="KAE8288775.1"/>
    <property type="molecule type" value="Genomic_DNA"/>
</dbReference>
<comment type="similarity">
    <text evidence="2">Belongs to the small GTPase superfamily. RGK family.</text>
</comment>
<feature type="domain" description="Cadherin" evidence="16">
    <location>
        <begin position="827"/>
        <end position="941"/>
    </location>
</feature>
<gene>
    <name evidence="17" type="ORF">D5F01_LYC12651</name>
</gene>
<dbReference type="GO" id="GO:0005912">
    <property type="term" value="C:adherens junction"/>
    <property type="evidence" value="ECO:0007669"/>
    <property type="project" value="TreeGrafter"/>
</dbReference>
<dbReference type="GO" id="GO:0000902">
    <property type="term" value="P:cell morphogenesis"/>
    <property type="evidence" value="ECO:0007669"/>
    <property type="project" value="TreeGrafter"/>
</dbReference>
<sequence length="1196" mass="132706">MLSSVRRHSLRLQSELHRWSICDPGSHLLPDSFLTRVPACISRSKSCNSSAGESDGSRGSWSSSDSIISTDSAGDAAEPGSPYRVVLLGASGVGKTAFASIFAGAADSMDSDDCELCGDEVCEKEIEVDGEPAILTVLDTWDAETDNEWAQERYMQTGDAYLLLYSVTDRSSFVRASELRITLRRFRPAQHTPIILVGNKCDLVRRREVSVSEGRACAAVFDCKFIETSAAMQHNVWEAFHGIVRQLRLRRDSKEANKRRRHIHCNTRRESLPMKAKRFLDKVVAKNNPSVAFWLKSKSCHDLSVLHDGTAQFTLKSEDSLDLSGKATIMTPMVHLLLLPLLISIAAGKDLEEKKGPFENTQLDVPEGTAVPYPVHQFQVTHPGVNGFRVSGEGREDIKISNDGWLYLERSLDWSQDSHYALSVEALVDDEVVEGPISVTIHVLDVNNNAPTFDQNIYTAVVREHSPAGAPFIHVSASDRDDPQTPNAHLSYSLVSQIPNKNNVLLFQINSETGEISTTEEGRQMLKAREGIHYGKGEDRSIEALKTKFNDYCPVQNIPYEENPFFTCVERAELRRRNVDPLEDPDYTLIVRVQDMGGVSETALSGNARVQIVVQQNLWVNPGPIIVQENLRETYPVVIAKVQSNDPDAIYTLVQKERELKFPFQITEDGEIHLTEELDREDKPMYILVVLAKDNIGRDVDPPMEIQVLVEDVNDNAPICQEEESIFELQEGEPVGSLVGQVMAHDADDEGTLNSQLTYSFQDPDSLANVFSIEAASGRIQALRILQRREKQMYNFNVIVSDPAFTTECKVVIKVIDVNNELPVFAKSEYGDVSLAEDTPLGHTVLTIKATDADDPDSGSSRIEFHITAGNDDGVFTVETDGKGTGHVVIAKPLDFESSSNYKLQIDARNPEPLMKGLEYGSESSAFVSVSLTDIDEAPEFSVDIMEVTVPENTTKGSVLLTMEAKDPEGKEIGYKLDGDTQGWLEIDAATGEIKTKEKLDRETVESFKVTVTAFEKENPEKSSEREVTVRLLDVNDNFPVLIEKQAFICVKKPEPVIIKAQDADSEPFSQPFTFSMGNKKSSNWDLQSIDATSAKLILKRKPTEDRTFSLAITVKDNAGVGTQHSFEVRVCNCTELGYCYMEPEAKGFSFGMGPTIGILAGTLGFCAIVFIVVIKRVKKGDKKKVQSDEEERNMM</sequence>
<dbReference type="GO" id="GO:0016342">
    <property type="term" value="C:catenin complex"/>
    <property type="evidence" value="ECO:0007669"/>
    <property type="project" value="TreeGrafter"/>
</dbReference>
<keyword evidence="11 15" id="KW-0472">Membrane</keyword>
<dbReference type="Pfam" id="PF00028">
    <property type="entry name" value="Cadherin"/>
    <property type="match status" value="5"/>
</dbReference>
<dbReference type="PROSITE" id="PS00232">
    <property type="entry name" value="CADHERIN_1"/>
    <property type="match status" value="2"/>
</dbReference>
<dbReference type="Gene3D" id="2.60.40.60">
    <property type="entry name" value="Cadherins"/>
    <property type="match status" value="7"/>
</dbReference>
<dbReference type="Pfam" id="PF00071">
    <property type="entry name" value="Ras"/>
    <property type="match status" value="1"/>
</dbReference>
<evidence type="ECO:0000256" key="8">
    <source>
        <dbReference type="ARBA" id="ARBA00022741"/>
    </source>
</evidence>
<keyword evidence="4" id="KW-0597">Phosphoprotein</keyword>
<feature type="transmembrane region" description="Helical" evidence="15">
    <location>
        <begin position="1149"/>
        <end position="1175"/>
    </location>
</feature>
<reference evidence="17 18" key="1">
    <citation type="submission" date="2019-07" db="EMBL/GenBank/DDBJ databases">
        <title>Chromosome genome assembly for large yellow croaker.</title>
        <authorList>
            <person name="Xiao S."/>
        </authorList>
    </citation>
    <scope>NUCLEOTIDE SEQUENCE [LARGE SCALE GENOMIC DNA]</scope>
    <source>
        <strain evidence="17">JMULYC20181020</strain>
        <tissue evidence="17">Muscle</tissue>
    </source>
</reference>
<feature type="domain" description="Cadherin" evidence="16">
    <location>
        <begin position="721"/>
        <end position="825"/>
    </location>
</feature>
<proteinExistence type="inferred from homology"/>
<protein>
    <submittedName>
        <fullName evidence="17">Cadherin-17 Intestinal peptide-associated transporter HPT-1 Liver-intestine cadherin</fullName>
    </submittedName>
</protein>
<dbReference type="InterPro" id="IPR039808">
    <property type="entry name" value="Cadherin"/>
</dbReference>
<feature type="region of interest" description="Disordered" evidence="14">
    <location>
        <begin position="44"/>
        <end position="78"/>
    </location>
</feature>
<evidence type="ECO:0000256" key="10">
    <source>
        <dbReference type="ARBA" id="ARBA00022889"/>
    </source>
</evidence>
<dbReference type="InterPro" id="IPR027417">
    <property type="entry name" value="P-loop_NTPase"/>
</dbReference>
<evidence type="ECO:0000256" key="15">
    <source>
        <dbReference type="SAM" id="Phobius"/>
    </source>
</evidence>
<evidence type="ECO:0000313" key="18">
    <source>
        <dbReference type="Proteomes" id="UP000424527"/>
    </source>
</evidence>
<comment type="caution">
    <text evidence="17">The sequence shown here is derived from an EMBL/GenBank/DDBJ whole genome shotgun (WGS) entry which is preliminary data.</text>
</comment>
<dbReference type="GO" id="GO:0008013">
    <property type="term" value="F:beta-catenin binding"/>
    <property type="evidence" value="ECO:0007669"/>
    <property type="project" value="TreeGrafter"/>
</dbReference>
<dbReference type="FunFam" id="2.60.40.60:FF:000095">
    <property type="entry name" value="Cadherin 13"/>
    <property type="match status" value="1"/>
</dbReference>
<evidence type="ECO:0000256" key="9">
    <source>
        <dbReference type="ARBA" id="ARBA00022837"/>
    </source>
</evidence>
<dbReference type="GO" id="GO:0007043">
    <property type="term" value="P:cell-cell junction assembly"/>
    <property type="evidence" value="ECO:0007669"/>
    <property type="project" value="TreeGrafter"/>
</dbReference>
<dbReference type="InterPro" id="IPR005225">
    <property type="entry name" value="Small_GTP-bd"/>
</dbReference>
<dbReference type="NCBIfam" id="TIGR00231">
    <property type="entry name" value="small_GTP"/>
    <property type="match status" value="1"/>
</dbReference>
<name>A0A6G0IBA9_LARCR</name>
<evidence type="ECO:0000313" key="17">
    <source>
        <dbReference type="EMBL" id="KAE8288775.1"/>
    </source>
</evidence>
<evidence type="ECO:0000256" key="2">
    <source>
        <dbReference type="ARBA" id="ARBA00008846"/>
    </source>
</evidence>
<dbReference type="InterPro" id="IPR001806">
    <property type="entry name" value="Small_GTPase"/>
</dbReference>
<evidence type="ECO:0000256" key="7">
    <source>
        <dbReference type="ARBA" id="ARBA00022737"/>
    </source>
</evidence>
<evidence type="ECO:0000256" key="3">
    <source>
        <dbReference type="ARBA" id="ARBA00022475"/>
    </source>
</evidence>
<evidence type="ECO:0000256" key="6">
    <source>
        <dbReference type="ARBA" id="ARBA00022729"/>
    </source>
</evidence>
<keyword evidence="12" id="KW-0325">Glycoprotein</keyword>
<dbReference type="InterPro" id="IPR015919">
    <property type="entry name" value="Cadherin-like_sf"/>
</dbReference>
<evidence type="ECO:0000256" key="11">
    <source>
        <dbReference type="ARBA" id="ARBA00023136"/>
    </source>
</evidence>
<evidence type="ECO:0000256" key="13">
    <source>
        <dbReference type="PROSITE-ProRule" id="PRU00043"/>
    </source>
</evidence>
<keyword evidence="15" id="KW-1133">Transmembrane helix</keyword>
<keyword evidence="7" id="KW-0677">Repeat</keyword>
<dbReference type="SMART" id="SM00175">
    <property type="entry name" value="RAB"/>
    <property type="match status" value="1"/>
</dbReference>
<organism evidence="17 18">
    <name type="scientific">Larimichthys crocea</name>
    <name type="common">Large yellow croaker</name>
    <name type="synonym">Pseudosciaena crocea</name>
    <dbReference type="NCBI Taxonomy" id="215358"/>
    <lineage>
        <taxon>Eukaryota</taxon>
        <taxon>Metazoa</taxon>
        <taxon>Chordata</taxon>
        <taxon>Craniata</taxon>
        <taxon>Vertebrata</taxon>
        <taxon>Euteleostomi</taxon>
        <taxon>Actinopterygii</taxon>
        <taxon>Neopterygii</taxon>
        <taxon>Teleostei</taxon>
        <taxon>Neoteleostei</taxon>
        <taxon>Acanthomorphata</taxon>
        <taxon>Eupercaria</taxon>
        <taxon>Sciaenidae</taxon>
        <taxon>Larimichthys</taxon>
    </lineage>
</organism>
<feature type="domain" description="Cadherin" evidence="16">
    <location>
        <begin position="364"/>
        <end position="453"/>
    </location>
</feature>
<dbReference type="FunFam" id="2.60.40.60:FF:000163">
    <property type="entry name" value="Cadherin 17"/>
    <property type="match status" value="1"/>
</dbReference>
<keyword evidence="5" id="KW-0479">Metal-binding</keyword>
<dbReference type="FunFam" id="3.40.50.300:FF:000311">
    <property type="entry name" value="GTP-binding protein RAD"/>
    <property type="match status" value="1"/>
</dbReference>
<evidence type="ECO:0000259" key="16">
    <source>
        <dbReference type="PROSITE" id="PS50268"/>
    </source>
</evidence>
<dbReference type="InterPro" id="IPR002126">
    <property type="entry name" value="Cadherin-like_dom"/>
</dbReference>
<feature type="compositionally biased region" description="Low complexity" evidence="14">
    <location>
        <begin position="52"/>
        <end position="75"/>
    </location>
</feature>
<dbReference type="GO" id="GO:0003924">
    <property type="term" value="F:GTPase activity"/>
    <property type="evidence" value="ECO:0007669"/>
    <property type="project" value="InterPro"/>
</dbReference>
<dbReference type="PROSITE" id="PS50268">
    <property type="entry name" value="CADHERIN_2"/>
    <property type="match status" value="7"/>
</dbReference>
<dbReference type="GO" id="GO:0016339">
    <property type="term" value="P:calcium-dependent cell-cell adhesion via plasma membrane cell adhesion molecules"/>
    <property type="evidence" value="ECO:0007669"/>
    <property type="project" value="TreeGrafter"/>
</dbReference>
<dbReference type="PROSITE" id="PS51419">
    <property type="entry name" value="RAB"/>
    <property type="match status" value="1"/>
</dbReference>
<dbReference type="FunFam" id="2.60.40.60:FF:000019">
    <property type="entry name" value="Cadherin 2"/>
    <property type="match status" value="1"/>
</dbReference>
<dbReference type="Proteomes" id="UP000424527">
    <property type="component" value="Unassembled WGS sequence"/>
</dbReference>
<feature type="domain" description="Cadherin" evidence="16">
    <location>
        <begin position="627"/>
        <end position="720"/>
    </location>
</feature>